<reference evidence="3" key="1">
    <citation type="submission" date="2022-10" db="EMBL/GenBank/DDBJ databases">
        <title>The complete genomes of actinobacterial strains from the NBC collection.</title>
        <authorList>
            <person name="Joergensen T.S."/>
            <person name="Alvarez Arevalo M."/>
            <person name="Sterndorff E.B."/>
            <person name="Faurdal D."/>
            <person name="Vuksanovic O."/>
            <person name="Mourched A.-S."/>
            <person name="Charusanti P."/>
            <person name="Shaw S."/>
            <person name="Blin K."/>
            <person name="Weber T."/>
        </authorList>
    </citation>
    <scope>NUCLEOTIDE SEQUENCE</scope>
    <source>
        <strain evidence="3">NBC_00489</strain>
    </source>
</reference>
<dbReference type="Proteomes" id="UP001432161">
    <property type="component" value="Chromosome"/>
</dbReference>
<feature type="region of interest" description="Disordered" evidence="1">
    <location>
        <begin position="1"/>
        <end position="25"/>
    </location>
</feature>
<dbReference type="EMBL" id="CP108330">
    <property type="protein sequence ID" value="WUR41412.1"/>
    <property type="molecule type" value="Genomic_DNA"/>
</dbReference>
<keyword evidence="2" id="KW-0812">Transmembrane</keyword>
<sequence length="374" mass="39490">MTGRAEGATGMTGTPAGTTRDTGSGRGRAVGVVCGVLLLALSTVMFGLVPGRLAEKDAYRSAPVCPAGTRPGGSCRLAVEATVRDRLEVHEKRSPDYDLVVLVRGSGAHHRLRMAGHSPVYDAVRPGDEVTLTSWRGAIRSVRFGEAVQDTRLSPVDDWRIPLGVGLAVLPLGLLALWSAWALPRHRAAVRRDWPWWPAGMWVAGTILSVVGILAGLGGANVPYALLITAVGVLPSAGVGALFVWVLRRRMRRAADVRDVVAVRPARRRCVRASVHGDVPYSVFGFGYLVVGDGPPAATPDPAGRAALRPLPSSLRVVGVRSLRPDDPEGWPGIYKYDGVVVECRDGEVPVLVGTSRREASLVLGALTAAPAAA</sequence>
<feature type="transmembrane region" description="Helical" evidence="2">
    <location>
        <begin position="161"/>
        <end position="184"/>
    </location>
</feature>
<feature type="transmembrane region" description="Helical" evidence="2">
    <location>
        <begin position="224"/>
        <end position="247"/>
    </location>
</feature>
<evidence type="ECO:0000256" key="2">
    <source>
        <dbReference type="SAM" id="Phobius"/>
    </source>
</evidence>
<feature type="transmembrane region" description="Helical" evidence="2">
    <location>
        <begin position="196"/>
        <end position="218"/>
    </location>
</feature>
<feature type="transmembrane region" description="Helical" evidence="2">
    <location>
        <begin position="29"/>
        <end position="49"/>
    </location>
</feature>
<organism evidence="3 4">
    <name type="scientific">Streptomyces griseoaurantiacus</name>
    <dbReference type="NCBI Taxonomy" id="68213"/>
    <lineage>
        <taxon>Bacteria</taxon>
        <taxon>Bacillati</taxon>
        <taxon>Actinomycetota</taxon>
        <taxon>Actinomycetes</taxon>
        <taxon>Kitasatosporales</taxon>
        <taxon>Streptomycetaceae</taxon>
        <taxon>Streptomyces</taxon>
        <taxon>Streptomyces aurantiacus group</taxon>
    </lineage>
</organism>
<evidence type="ECO:0000313" key="3">
    <source>
        <dbReference type="EMBL" id="WUR41412.1"/>
    </source>
</evidence>
<keyword evidence="2" id="KW-0472">Membrane</keyword>
<gene>
    <name evidence="3" type="ORF">OHN36_31835</name>
</gene>
<evidence type="ECO:0000313" key="4">
    <source>
        <dbReference type="Proteomes" id="UP001432161"/>
    </source>
</evidence>
<keyword evidence="2" id="KW-1133">Transmembrane helix</keyword>
<evidence type="ECO:0008006" key="5">
    <source>
        <dbReference type="Google" id="ProtNLM"/>
    </source>
</evidence>
<protein>
    <recommendedName>
        <fullName evidence="5">Large integral membrane protein</fullName>
    </recommendedName>
</protein>
<accession>A0ABZ1VA35</accession>
<name>A0ABZ1VA35_9ACTN</name>
<evidence type="ECO:0000256" key="1">
    <source>
        <dbReference type="SAM" id="MobiDB-lite"/>
    </source>
</evidence>
<keyword evidence="4" id="KW-1185">Reference proteome</keyword>
<proteinExistence type="predicted"/>